<proteinExistence type="inferred from homology"/>
<organism evidence="18 19">
    <name type="scientific">Candidatus Jacksonbacteria bacterium RIFCSPLOWO2_02_FULL_44_20</name>
    <dbReference type="NCBI Taxonomy" id="1798460"/>
    <lineage>
        <taxon>Bacteria</taxon>
        <taxon>Candidatus Jacksoniibacteriota</taxon>
    </lineage>
</organism>
<keyword evidence="9" id="KW-0315">Glutamine amidotransferase</keyword>
<dbReference type="SUPFAM" id="SSF52540">
    <property type="entry name" value="P-loop containing nucleoside triphosphate hydrolases"/>
    <property type="match status" value="1"/>
</dbReference>
<keyword evidence="5" id="KW-0479">Metal-binding</keyword>
<evidence type="ECO:0000256" key="1">
    <source>
        <dbReference type="ARBA" id="ARBA00005171"/>
    </source>
</evidence>
<evidence type="ECO:0000256" key="5">
    <source>
        <dbReference type="ARBA" id="ARBA00022723"/>
    </source>
</evidence>
<dbReference type="InterPro" id="IPR017456">
    <property type="entry name" value="CTP_synthase_N"/>
</dbReference>
<evidence type="ECO:0000256" key="8">
    <source>
        <dbReference type="ARBA" id="ARBA00022842"/>
    </source>
</evidence>
<keyword evidence="8" id="KW-0460">Magnesium</keyword>
<dbReference type="InterPro" id="IPR017926">
    <property type="entry name" value="GATASE"/>
</dbReference>
<dbReference type="GO" id="GO:0097268">
    <property type="term" value="C:cytoophidium"/>
    <property type="evidence" value="ECO:0007669"/>
    <property type="project" value="UniProtKB-ARBA"/>
</dbReference>
<dbReference type="Pfam" id="PF00117">
    <property type="entry name" value="GATase"/>
    <property type="match status" value="1"/>
</dbReference>
<dbReference type="PROSITE" id="PS51273">
    <property type="entry name" value="GATASE_TYPE_1"/>
    <property type="match status" value="1"/>
</dbReference>
<feature type="domain" description="CTP synthase N-terminal" evidence="17">
    <location>
        <begin position="4"/>
        <end position="267"/>
    </location>
</feature>
<evidence type="ECO:0000259" key="16">
    <source>
        <dbReference type="Pfam" id="PF00117"/>
    </source>
</evidence>
<evidence type="ECO:0000256" key="14">
    <source>
        <dbReference type="ARBA" id="ARBA00079941"/>
    </source>
</evidence>
<evidence type="ECO:0000313" key="19">
    <source>
        <dbReference type="Proteomes" id="UP000178315"/>
    </source>
</evidence>
<protein>
    <recommendedName>
        <fullName evidence="12">CTP synthase</fullName>
        <ecNumber evidence="3">6.3.4.2</ecNumber>
    </recommendedName>
    <alternativeName>
        <fullName evidence="14">Cytidine 5'-triphosphate synthase</fullName>
    </alternativeName>
    <alternativeName>
        <fullName evidence="15">Cytidine triphosphate synthetase</fullName>
    </alternativeName>
    <alternativeName>
        <fullName evidence="13">UTP--ammonia ligase</fullName>
    </alternativeName>
</protein>
<dbReference type="NCBIfam" id="NF003792">
    <property type="entry name" value="PRK05380.1"/>
    <property type="match status" value="1"/>
</dbReference>
<evidence type="ECO:0000256" key="10">
    <source>
        <dbReference type="ARBA" id="ARBA00022975"/>
    </source>
</evidence>
<dbReference type="FunFam" id="3.40.50.880:FF:000002">
    <property type="entry name" value="CTP synthase"/>
    <property type="match status" value="1"/>
</dbReference>
<evidence type="ECO:0000256" key="13">
    <source>
        <dbReference type="ARBA" id="ARBA00075170"/>
    </source>
</evidence>
<keyword evidence="6" id="KW-0547">Nucleotide-binding</keyword>
<dbReference type="Pfam" id="PF06418">
    <property type="entry name" value="CTP_synth_N"/>
    <property type="match status" value="1"/>
</dbReference>
<evidence type="ECO:0000259" key="17">
    <source>
        <dbReference type="Pfam" id="PF06418"/>
    </source>
</evidence>
<evidence type="ECO:0000313" key="18">
    <source>
        <dbReference type="EMBL" id="OGY72570.1"/>
    </source>
</evidence>
<evidence type="ECO:0000256" key="9">
    <source>
        <dbReference type="ARBA" id="ARBA00022962"/>
    </source>
</evidence>
<dbReference type="PANTHER" id="PTHR11550">
    <property type="entry name" value="CTP SYNTHASE"/>
    <property type="match status" value="1"/>
</dbReference>
<dbReference type="UniPathway" id="UPA00159">
    <property type="reaction ID" value="UER00277"/>
</dbReference>
<dbReference type="GO" id="GO:0042802">
    <property type="term" value="F:identical protein binding"/>
    <property type="evidence" value="ECO:0007669"/>
    <property type="project" value="TreeGrafter"/>
</dbReference>
<dbReference type="PANTHER" id="PTHR11550:SF0">
    <property type="entry name" value="CTP SYNTHASE-RELATED"/>
    <property type="match status" value="1"/>
</dbReference>
<dbReference type="InterPro" id="IPR033828">
    <property type="entry name" value="GATase1_CTP_Synthase"/>
</dbReference>
<name>A0A1G2A941_9BACT</name>
<dbReference type="FunFam" id="3.40.50.300:FF:000009">
    <property type="entry name" value="CTP synthase"/>
    <property type="match status" value="1"/>
</dbReference>
<dbReference type="EC" id="6.3.4.2" evidence="3"/>
<dbReference type="GO" id="GO:0003883">
    <property type="term" value="F:CTP synthase activity"/>
    <property type="evidence" value="ECO:0007669"/>
    <property type="project" value="UniProtKB-EC"/>
</dbReference>
<keyword evidence="4" id="KW-0436">Ligase</keyword>
<dbReference type="Gene3D" id="3.40.50.300">
    <property type="entry name" value="P-loop containing nucleotide triphosphate hydrolases"/>
    <property type="match status" value="1"/>
</dbReference>
<gene>
    <name evidence="18" type="ORF">A3H61_01860</name>
</gene>
<dbReference type="CDD" id="cd01746">
    <property type="entry name" value="GATase1_CTP_Synthase"/>
    <property type="match status" value="1"/>
</dbReference>
<keyword evidence="7" id="KW-0067">ATP-binding</keyword>
<dbReference type="NCBIfam" id="TIGR00337">
    <property type="entry name" value="PyrG"/>
    <property type="match status" value="1"/>
</dbReference>
<dbReference type="GO" id="GO:0005524">
    <property type="term" value="F:ATP binding"/>
    <property type="evidence" value="ECO:0007669"/>
    <property type="project" value="UniProtKB-KW"/>
</dbReference>
<evidence type="ECO:0000256" key="7">
    <source>
        <dbReference type="ARBA" id="ARBA00022840"/>
    </source>
</evidence>
<dbReference type="GO" id="GO:0044210">
    <property type="term" value="P:'de novo' CTP biosynthetic process"/>
    <property type="evidence" value="ECO:0007669"/>
    <property type="project" value="UniProtKB-UniPathway"/>
</dbReference>
<evidence type="ECO:0000256" key="11">
    <source>
        <dbReference type="ARBA" id="ARBA00047781"/>
    </source>
</evidence>
<dbReference type="InterPro" id="IPR027417">
    <property type="entry name" value="P-loop_NTPase"/>
</dbReference>
<keyword evidence="10" id="KW-0665">Pyrimidine biosynthesis</keyword>
<evidence type="ECO:0000256" key="12">
    <source>
        <dbReference type="ARBA" id="ARBA00070745"/>
    </source>
</evidence>
<evidence type="ECO:0000256" key="15">
    <source>
        <dbReference type="ARBA" id="ARBA00083191"/>
    </source>
</evidence>
<evidence type="ECO:0000256" key="6">
    <source>
        <dbReference type="ARBA" id="ARBA00022741"/>
    </source>
</evidence>
<comment type="catalytic activity">
    <reaction evidence="11">
        <text>UTP + L-glutamine + ATP + H2O = CTP + L-glutamate + ADP + phosphate + 2 H(+)</text>
        <dbReference type="Rhea" id="RHEA:26426"/>
        <dbReference type="ChEBI" id="CHEBI:15377"/>
        <dbReference type="ChEBI" id="CHEBI:15378"/>
        <dbReference type="ChEBI" id="CHEBI:29985"/>
        <dbReference type="ChEBI" id="CHEBI:30616"/>
        <dbReference type="ChEBI" id="CHEBI:37563"/>
        <dbReference type="ChEBI" id="CHEBI:43474"/>
        <dbReference type="ChEBI" id="CHEBI:46398"/>
        <dbReference type="ChEBI" id="CHEBI:58359"/>
        <dbReference type="ChEBI" id="CHEBI:456216"/>
        <dbReference type="EC" id="6.3.4.2"/>
    </reaction>
</comment>
<dbReference type="Gene3D" id="3.40.50.880">
    <property type="match status" value="1"/>
</dbReference>
<comment type="pathway">
    <text evidence="1">Pyrimidine metabolism; CTP biosynthesis via de novo pathway; CTP from UDP: step 2/2.</text>
</comment>
<dbReference type="InterPro" id="IPR029062">
    <property type="entry name" value="Class_I_gatase-like"/>
</dbReference>
<reference evidence="18 19" key="1">
    <citation type="journal article" date="2016" name="Nat. Commun.">
        <title>Thousands of microbial genomes shed light on interconnected biogeochemical processes in an aquifer system.</title>
        <authorList>
            <person name="Anantharaman K."/>
            <person name="Brown C.T."/>
            <person name="Hug L.A."/>
            <person name="Sharon I."/>
            <person name="Castelle C.J."/>
            <person name="Probst A.J."/>
            <person name="Thomas B.C."/>
            <person name="Singh A."/>
            <person name="Wilkins M.J."/>
            <person name="Karaoz U."/>
            <person name="Brodie E.L."/>
            <person name="Williams K.H."/>
            <person name="Hubbard S.S."/>
            <person name="Banfield J.F."/>
        </authorList>
    </citation>
    <scope>NUCLEOTIDE SEQUENCE [LARGE SCALE GENOMIC DNA]</scope>
</reference>
<comment type="similarity">
    <text evidence="2">Belongs to the CTP synthase family.</text>
</comment>
<feature type="domain" description="Glutamine amidotransferase" evidence="16">
    <location>
        <begin position="311"/>
        <end position="539"/>
    </location>
</feature>
<evidence type="ECO:0000256" key="4">
    <source>
        <dbReference type="ARBA" id="ARBA00022598"/>
    </source>
</evidence>
<dbReference type="Proteomes" id="UP000178315">
    <property type="component" value="Unassembled WGS sequence"/>
</dbReference>
<dbReference type="SUPFAM" id="SSF52317">
    <property type="entry name" value="Class I glutamine amidotransferase-like"/>
    <property type="match status" value="1"/>
</dbReference>
<evidence type="ECO:0000256" key="3">
    <source>
        <dbReference type="ARBA" id="ARBA00012291"/>
    </source>
</evidence>
<accession>A0A1G2A941</accession>
<dbReference type="GO" id="GO:0019856">
    <property type="term" value="P:pyrimidine nucleobase biosynthetic process"/>
    <property type="evidence" value="ECO:0007669"/>
    <property type="project" value="TreeGrafter"/>
</dbReference>
<dbReference type="GO" id="GO:0046872">
    <property type="term" value="F:metal ion binding"/>
    <property type="evidence" value="ECO:0007669"/>
    <property type="project" value="UniProtKB-KW"/>
</dbReference>
<comment type="caution">
    <text evidence="18">The sequence shown here is derived from an EMBL/GenBank/DDBJ whole genome shotgun (WGS) entry which is preliminary data.</text>
</comment>
<dbReference type="InterPro" id="IPR004468">
    <property type="entry name" value="CTP_synthase"/>
</dbReference>
<dbReference type="EMBL" id="MHJU01000029">
    <property type="protein sequence ID" value="OGY72570.1"/>
    <property type="molecule type" value="Genomic_DNA"/>
</dbReference>
<evidence type="ECO:0000256" key="2">
    <source>
        <dbReference type="ARBA" id="ARBA00007533"/>
    </source>
</evidence>
<sequence>MRTKYIFVTGGVISTLGKGITTSAIATLLESKGYKVTCVKCDAYVNIDAGTMNPTEHGEVFVTSDGVETDQDVGNYERFLHRSLSRVNYLTTGQVYQKVIERERNLEYGGRCVEVVPHVPEEVIRRLKEAAKRDDADIVIAEIGGTVGEYQNVLFLEADRLLKRESPDDVINMHVSYLPIPKSVGEMKSKPVQYSIRTLQSTGIQPEFVIARAERSLDDKRKEKIAVFGNVSYENIISNPDVASIYEIPLLFASDHLAEKIVKALRMPKASSSSRFGLTKWEHLARRIKNVRTPVRVGIVGKYFDTGEFILEDSYISVIEAIKHAAWRLNRKPEVQWLDSQEFETSSRALAKLNNFHAIIVPGGFGSRGVLGKIRAIEYARRRKIPYLGLCYGMQLAVVEFARNVLGKPRAHTEEIDSKTSDPVIHILPEQKQLMAKKQYGASMRLGSYECALTNGSLARSLYKKSVIHERHRHRYELNNKYREELENRGMSISGVNRERNLAEIVELKNHPFFVGVQFHPEFQSRPLEPHPLFLGLVKAGDGRV</sequence>
<dbReference type="AlphaFoldDB" id="A0A1G2A941"/>